<dbReference type="PANTHER" id="PTHR46401:SF2">
    <property type="entry name" value="GLYCOSYLTRANSFERASE WBBK-RELATED"/>
    <property type="match status" value="1"/>
</dbReference>
<comment type="caution">
    <text evidence="2">The sequence shown here is derived from an EMBL/GenBank/DDBJ whole genome shotgun (WGS) entry which is preliminary data.</text>
</comment>
<dbReference type="CDD" id="cd03801">
    <property type="entry name" value="GT4_PimA-like"/>
    <property type="match status" value="1"/>
</dbReference>
<proteinExistence type="predicted"/>
<evidence type="ECO:0000256" key="1">
    <source>
        <dbReference type="ARBA" id="ARBA00022679"/>
    </source>
</evidence>
<dbReference type="OrthoDB" id="9771846at2"/>
<dbReference type="PANTHER" id="PTHR46401">
    <property type="entry name" value="GLYCOSYLTRANSFERASE WBBK-RELATED"/>
    <property type="match status" value="1"/>
</dbReference>
<dbReference type="Gene3D" id="3.40.50.2000">
    <property type="entry name" value="Glycogen Phosphorylase B"/>
    <property type="match status" value="2"/>
</dbReference>
<gene>
    <name evidence="2" type="ORF">ATK78_2068</name>
</gene>
<keyword evidence="1 2" id="KW-0808">Transferase</keyword>
<keyword evidence="3" id="KW-1185">Reference proteome</keyword>
<evidence type="ECO:0000313" key="2">
    <source>
        <dbReference type="EMBL" id="TDQ09909.1"/>
    </source>
</evidence>
<dbReference type="GO" id="GO:0009103">
    <property type="term" value="P:lipopolysaccharide biosynthetic process"/>
    <property type="evidence" value="ECO:0007669"/>
    <property type="project" value="TreeGrafter"/>
</dbReference>
<protein>
    <submittedName>
        <fullName evidence="2">Glycosyltransferase involved in cell wall biosynthesis</fullName>
    </submittedName>
</protein>
<sequence>MEKILYVCTAPGLESYSIGLISAAFSSKVIDLYVCVFLNASDQRTKAQLILDYSIQSATAHKILFLQLPANKVKRILSSGSYLNQVAAFATRNGIRKIHFISQDVILWGYLHKFKNFSLYYTVHDLHPHEVKLSKLQKLKHWYFRIRKDRNLMKTISRLVTNSTHQWEALKERYPNKKVYLHAMPGLITPAIRAGTKTIKELDSVSQYILFFGKIEWYKGLDLLYQAFVSIPELKNIKLVIAGKGDIYFNREPLHEDHIIFINRYIADHEMNDLFGKAAAFVMPYRSATQSAVTSLAYHYGLPVIASGISALKETVKPDKTGFLFPMGDVKAMASQILKIYTEQELYQKIATTVKEGHSFYDPKILQQQLEEIYTDK</sequence>
<dbReference type="AlphaFoldDB" id="A0A4R6SWW5"/>
<name>A0A4R6SWW5_9SPHI</name>
<dbReference type="RefSeq" id="WP_133575958.1">
    <property type="nucleotide sequence ID" value="NZ_SNYC01000004.1"/>
</dbReference>
<evidence type="ECO:0000313" key="3">
    <source>
        <dbReference type="Proteomes" id="UP000295620"/>
    </source>
</evidence>
<dbReference type="SUPFAM" id="SSF53756">
    <property type="entry name" value="UDP-Glycosyltransferase/glycogen phosphorylase"/>
    <property type="match status" value="1"/>
</dbReference>
<organism evidence="2 3">
    <name type="scientific">Pedobacter metabolipauper</name>
    <dbReference type="NCBI Taxonomy" id="425513"/>
    <lineage>
        <taxon>Bacteria</taxon>
        <taxon>Pseudomonadati</taxon>
        <taxon>Bacteroidota</taxon>
        <taxon>Sphingobacteriia</taxon>
        <taxon>Sphingobacteriales</taxon>
        <taxon>Sphingobacteriaceae</taxon>
        <taxon>Pedobacter</taxon>
    </lineage>
</organism>
<dbReference type="Pfam" id="PF13692">
    <property type="entry name" value="Glyco_trans_1_4"/>
    <property type="match status" value="1"/>
</dbReference>
<accession>A0A4R6SWW5</accession>
<reference evidence="2 3" key="1">
    <citation type="submission" date="2019-03" db="EMBL/GenBank/DDBJ databases">
        <title>Genomic Encyclopedia of Archaeal and Bacterial Type Strains, Phase II (KMG-II): from individual species to whole genera.</title>
        <authorList>
            <person name="Goeker M."/>
        </authorList>
    </citation>
    <scope>NUCLEOTIDE SEQUENCE [LARGE SCALE GENOMIC DNA]</scope>
    <source>
        <strain evidence="2 3">DSM 19035</strain>
    </source>
</reference>
<dbReference type="Proteomes" id="UP000295620">
    <property type="component" value="Unassembled WGS sequence"/>
</dbReference>
<dbReference type="EMBL" id="SNYC01000004">
    <property type="protein sequence ID" value="TDQ09909.1"/>
    <property type="molecule type" value="Genomic_DNA"/>
</dbReference>
<dbReference type="GO" id="GO:0016757">
    <property type="term" value="F:glycosyltransferase activity"/>
    <property type="evidence" value="ECO:0007669"/>
    <property type="project" value="TreeGrafter"/>
</dbReference>